<keyword evidence="1" id="KW-0472">Membrane</keyword>
<evidence type="ECO:0000256" key="1">
    <source>
        <dbReference type="SAM" id="Phobius"/>
    </source>
</evidence>
<feature type="transmembrane region" description="Helical" evidence="1">
    <location>
        <begin position="188"/>
        <end position="206"/>
    </location>
</feature>
<evidence type="ECO:0000313" key="2">
    <source>
        <dbReference type="EMBL" id="MDP9846615.1"/>
    </source>
</evidence>
<evidence type="ECO:0000313" key="3">
    <source>
        <dbReference type="Proteomes" id="UP001225356"/>
    </source>
</evidence>
<dbReference type="EMBL" id="JAUSQU010000001">
    <property type="protein sequence ID" value="MDP9846615.1"/>
    <property type="molecule type" value="Genomic_DNA"/>
</dbReference>
<feature type="transmembrane region" description="Helical" evidence="1">
    <location>
        <begin position="61"/>
        <end position="81"/>
    </location>
</feature>
<keyword evidence="1" id="KW-1133">Transmembrane helix</keyword>
<name>A0ABT9QIN3_9ACTN</name>
<keyword evidence="3" id="KW-1185">Reference proteome</keyword>
<dbReference type="Proteomes" id="UP001225356">
    <property type="component" value="Unassembled WGS sequence"/>
</dbReference>
<reference evidence="2 3" key="1">
    <citation type="submission" date="2023-07" db="EMBL/GenBank/DDBJ databases">
        <title>Sequencing the genomes of 1000 actinobacteria strains.</title>
        <authorList>
            <person name="Klenk H.-P."/>
        </authorList>
    </citation>
    <scope>NUCLEOTIDE SEQUENCE [LARGE SCALE GENOMIC DNA]</scope>
    <source>
        <strain evidence="2 3">DSM 46740</strain>
    </source>
</reference>
<keyword evidence="1" id="KW-0812">Transmembrane</keyword>
<sequence>MMRPLAVMTLRLYPKAWRRRYAEEVRDLLDARPVRARTVADLAMGAFDAWINRRLIPGGSAMRVPTAVVLTIGSYILFNLWNPGIRHMPSLERTWSLALDNSSAATLGLAAVATFLFAVTPALAVLAFVPVLVSATTRKALREGLGVLVVTMALVIALPIWAIAYVYYGMAFSDLGFPIGPFGDAMTGGFFAPVIVALALGLRGVAARDPLLAPGVQRAGRMLGVAAALNVVAWVPILLLLVLGAPGASTRFMVAMLASVACSAAISALTIRAVTGSEPARSLVRI</sequence>
<gene>
    <name evidence="2" type="ORF">J2853_005826</name>
</gene>
<organism evidence="2 3">
    <name type="scientific">Streptosporangium lutulentum</name>
    <dbReference type="NCBI Taxonomy" id="1461250"/>
    <lineage>
        <taxon>Bacteria</taxon>
        <taxon>Bacillati</taxon>
        <taxon>Actinomycetota</taxon>
        <taxon>Actinomycetes</taxon>
        <taxon>Streptosporangiales</taxon>
        <taxon>Streptosporangiaceae</taxon>
        <taxon>Streptosporangium</taxon>
    </lineage>
</organism>
<feature type="transmembrane region" description="Helical" evidence="1">
    <location>
        <begin position="107"/>
        <end position="133"/>
    </location>
</feature>
<dbReference type="RefSeq" id="WP_307563248.1">
    <property type="nucleotide sequence ID" value="NZ_JAUSQU010000001.1"/>
</dbReference>
<feature type="transmembrane region" description="Helical" evidence="1">
    <location>
        <begin position="227"/>
        <end position="246"/>
    </location>
</feature>
<accession>A0ABT9QIN3</accession>
<protein>
    <submittedName>
        <fullName evidence="2">Uncharacterized protein</fullName>
    </submittedName>
</protein>
<comment type="caution">
    <text evidence="2">The sequence shown here is derived from an EMBL/GenBank/DDBJ whole genome shotgun (WGS) entry which is preliminary data.</text>
</comment>
<proteinExistence type="predicted"/>
<feature type="transmembrane region" description="Helical" evidence="1">
    <location>
        <begin position="252"/>
        <end position="275"/>
    </location>
</feature>
<feature type="transmembrane region" description="Helical" evidence="1">
    <location>
        <begin position="145"/>
        <end position="168"/>
    </location>
</feature>